<comment type="caution">
    <text evidence="6">The sequence shown here is derived from an EMBL/GenBank/DDBJ whole genome shotgun (WGS) entry which is preliminary data.</text>
</comment>
<dbReference type="Pfam" id="PF01520">
    <property type="entry name" value="Amidase_3"/>
    <property type="match status" value="1"/>
</dbReference>
<sequence length="414" mass="43823">MRFALSAYRGCAGAVISLGLLGAPLGAAQASTISAMSVSGNAITMAFDSAIDGASGLILDTPRRLAVDIQGLTPGAMTASGGPVLQTRVGQVRPGVGRVVFDLAGRSVVRQASLSDDHRTLTLQLADASPREFANAARVGRVSYASFSPSQGNGSVTVPLDAPTPYRLPIPAVEGRANKPLVVIDAGHGGHDPGSLSIDGRYREKDATLQIAKAIRDELLKSGRVRVALTRSDDRFLILQERREIARRLHADLFISVHCDSAPGSNASGATVYTLSEVSSDQVAARLAAKENRSDIINGVDLGDTSNEVGNILIDLTQRETMNASSRFADVLQRELTSEGVQFKTTYHRFAGLAVLKAPDVPAVLLESGYITDPGDLKKLFSKSYQHDLAVGVTQAVEAHFARRLGRTDVALND</sequence>
<gene>
    <name evidence="6" type="ORF">QGN17_14195</name>
</gene>
<dbReference type="GO" id="GO:0008745">
    <property type="term" value="F:N-acetylmuramoyl-L-alanine amidase activity"/>
    <property type="evidence" value="ECO:0007669"/>
    <property type="project" value="UniProtKB-EC"/>
</dbReference>
<name>A0ABT6N3Z1_9SPHN</name>
<evidence type="ECO:0000256" key="3">
    <source>
        <dbReference type="ARBA" id="ARBA00022801"/>
    </source>
</evidence>
<dbReference type="Gene3D" id="2.60.40.3500">
    <property type="match status" value="1"/>
</dbReference>
<feature type="domain" description="MurNAc-LAA" evidence="5">
    <location>
        <begin position="243"/>
        <end position="398"/>
    </location>
</feature>
<organism evidence="6 7">
    <name type="scientific">Sphingomonas oryzagri</name>
    <dbReference type="NCBI Taxonomy" id="3042314"/>
    <lineage>
        <taxon>Bacteria</taxon>
        <taxon>Pseudomonadati</taxon>
        <taxon>Pseudomonadota</taxon>
        <taxon>Alphaproteobacteria</taxon>
        <taxon>Sphingomonadales</taxon>
        <taxon>Sphingomonadaceae</taxon>
        <taxon>Sphingomonas</taxon>
    </lineage>
</organism>
<keyword evidence="3 6" id="KW-0378">Hydrolase</keyword>
<dbReference type="CDD" id="cd02696">
    <property type="entry name" value="MurNAc-LAA"/>
    <property type="match status" value="1"/>
</dbReference>
<reference evidence="6" key="1">
    <citation type="submission" date="2023-04" db="EMBL/GenBank/DDBJ databases">
        <title>Sphingomonas sp. MAHUQ-71 isolated from rice field.</title>
        <authorList>
            <person name="Huq M.A."/>
        </authorList>
    </citation>
    <scope>NUCLEOTIDE SEQUENCE</scope>
    <source>
        <strain evidence="6">MAHUQ-71</strain>
    </source>
</reference>
<dbReference type="EMBL" id="JARYGZ010000002">
    <property type="protein sequence ID" value="MDH7639882.1"/>
    <property type="molecule type" value="Genomic_DNA"/>
</dbReference>
<dbReference type="InterPro" id="IPR050695">
    <property type="entry name" value="N-acetylmuramoyl_amidase_3"/>
</dbReference>
<dbReference type="SUPFAM" id="SSF53187">
    <property type="entry name" value="Zn-dependent exopeptidases"/>
    <property type="match status" value="1"/>
</dbReference>
<feature type="chain" id="PRO_5046783220" description="N-acetylmuramoyl-L-alanine amidase" evidence="4">
    <location>
        <begin position="23"/>
        <end position="414"/>
    </location>
</feature>
<evidence type="ECO:0000313" key="7">
    <source>
        <dbReference type="Proteomes" id="UP001160625"/>
    </source>
</evidence>
<dbReference type="Gene3D" id="3.40.630.40">
    <property type="entry name" value="Zn-dependent exopeptidases"/>
    <property type="match status" value="1"/>
</dbReference>
<evidence type="ECO:0000256" key="1">
    <source>
        <dbReference type="ARBA" id="ARBA00001561"/>
    </source>
</evidence>
<protein>
    <recommendedName>
        <fullName evidence="2">N-acetylmuramoyl-L-alanine amidase</fullName>
        <ecNumber evidence="2">3.5.1.28</ecNumber>
    </recommendedName>
</protein>
<dbReference type="EC" id="3.5.1.28" evidence="2"/>
<dbReference type="PANTHER" id="PTHR30404">
    <property type="entry name" value="N-ACETYLMURAMOYL-L-ALANINE AMIDASE"/>
    <property type="match status" value="1"/>
</dbReference>
<evidence type="ECO:0000256" key="2">
    <source>
        <dbReference type="ARBA" id="ARBA00011901"/>
    </source>
</evidence>
<keyword evidence="7" id="KW-1185">Reference proteome</keyword>
<dbReference type="InterPro" id="IPR002508">
    <property type="entry name" value="MurNAc-LAA_cat"/>
</dbReference>
<dbReference type="RefSeq" id="WP_281045243.1">
    <property type="nucleotide sequence ID" value="NZ_JARYGZ010000002.1"/>
</dbReference>
<proteinExistence type="predicted"/>
<keyword evidence="4" id="KW-0732">Signal</keyword>
<evidence type="ECO:0000313" key="6">
    <source>
        <dbReference type="EMBL" id="MDH7639882.1"/>
    </source>
</evidence>
<dbReference type="Proteomes" id="UP001160625">
    <property type="component" value="Unassembled WGS sequence"/>
</dbReference>
<comment type="catalytic activity">
    <reaction evidence="1">
        <text>Hydrolyzes the link between N-acetylmuramoyl residues and L-amino acid residues in certain cell-wall glycopeptides.</text>
        <dbReference type="EC" id="3.5.1.28"/>
    </reaction>
</comment>
<evidence type="ECO:0000256" key="4">
    <source>
        <dbReference type="SAM" id="SignalP"/>
    </source>
</evidence>
<feature type="signal peptide" evidence="4">
    <location>
        <begin position="1"/>
        <end position="22"/>
    </location>
</feature>
<evidence type="ECO:0000259" key="5">
    <source>
        <dbReference type="SMART" id="SM00646"/>
    </source>
</evidence>
<dbReference type="SMART" id="SM00646">
    <property type="entry name" value="Ami_3"/>
    <property type="match status" value="1"/>
</dbReference>
<accession>A0ABT6N3Z1</accession>
<dbReference type="PANTHER" id="PTHR30404:SF0">
    <property type="entry name" value="N-ACETYLMURAMOYL-L-ALANINE AMIDASE AMIC"/>
    <property type="match status" value="1"/>
</dbReference>